<dbReference type="PROSITE" id="PS50244">
    <property type="entry name" value="S5A_REDUCTASE"/>
    <property type="match status" value="1"/>
</dbReference>
<feature type="transmembrane region" description="Helical" evidence="1">
    <location>
        <begin position="62"/>
        <end position="83"/>
    </location>
</feature>
<dbReference type="Gene3D" id="1.20.120.1630">
    <property type="match status" value="1"/>
</dbReference>
<gene>
    <name evidence="2" type="ORF">Hgul01_04142</name>
</gene>
<keyword evidence="1" id="KW-0812">Transmembrane</keyword>
<dbReference type="Proteomes" id="UP001428290">
    <property type="component" value="Unassembled WGS sequence"/>
</dbReference>
<keyword evidence="1" id="KW-1133">Transmembrane helix</keyword>
<feature type="transmembrane region" description="Helical" evidence="1">
    <location>
        <begin position="31"/>
        <end position="50"/>
    </location>
</feature>
<feature type="transmembrane region" description="Helical" evidence="1">
    <location>
        <begin position="6"/>
        <end position="24"/>
    </location>
</feature>
<evidence type="ECO:0000313" key="2">
    <source>
        <dbReference type="EMBL" id="GAA5530324.1"/>
    </source>
</evidence>
<accession>A0ABP9X4L8</accession>
<reference evidence="2 3" key="1">
    <citation type="submission" date="2024-02" db="EMBL/GenBank/DDBJ databases">
        <title>Herpetosiphon gulosus NBRC 112829.</title>
        <authorList>
            <person name="Ichikawa N."/>
            <person name="Katano-Makiyama Y."/>
            <person name="Hidaka K."/>
        </authorList>
    </citation>
    <scope>NUCLEOTIDE SEQUENCE [LARGE SCALE GENOMIC DNA]</scope>
    <source>
        <strain evidence="2 3">NBRC 112829</strain>
    </source>
</reference>
<dbReference type="PANTHER" id="PTHR32251:SF17">
    <property type="entry name" value="STEROID 5-ALPHA REDUCTASE C-TERMINAL DOMAIN-CONTAINING PROTEIN"/>
    <property type="match status" value="1"/>
</dbReference>
<evidence type="ECO:0000313" key="3">
    <source>
        <dbReference type="Proteomes" id="UP001428290"/>
    </source>
</evidence>
<dbReference type="EMBL" id="BAABRU010000017">
    <property type="protein sequence ID" value="GAA5530324.1"/>
    <property type="molecule type" value="Genomic_DNA"/>
</dbReference>
<protein>
    <recommendedName>
        <fullName evidence="4">Steroid 5-alpha reductase C-terminal domain-containing protein</fullName>
    </recommendedName>
</protein>
<feature type="transmembrane region" description="Helical" evidence="1">
    <location>
        <begin position="103"/>
        <end position="126"/>
    </location>
</feature>
<keyword evidence="3" id="KW-1185">Reference proteome</keyword>
<feature type="transmembrane region" description="Helical" evidence="1">
    <location>
        <begin position="211"/>
        <end position="230"/>
    </location>
</feature>
<keyword evidence="1" id="KW-0472">Membrane</keyword>
<feature type="transmembrane region" description="Helical" evidence="1">
    <location>
        <begin position="188"/>
        <end position="205"/>
    </location>
</feature>
<proteinExistence type="predicted"/>
<dbReference type="InterPro" id="IPR010721">
    <property type="entry name" value="UstE-like"/>
</dbReference>
<feature type="transmembrane region" description="Helical" evidence="1">
    <location>
        <begin position="138"/>
        <end position="156"/>
    </location>
</feature>
<organism evidence="2 3">
    <name type="scientific">Herpetosiphon gulosus</name>
    <dbReference type="NCBI Taxonomy" id="1973496"/>
    <lineage>
        <taxon>Bacteria</taxon>
        <taxon>Bacillati</taxon>
        <taxon>Chloroflexota</taxon>
        <taxon>Chloroflexia</taxon>
        <taxon>Herpetosiphonales</taxon>
        <taxon>Herpetosiphonaceae</taxon>
        <taxon>Herpetosiphon</taxon>
    </lineage>
</organism>
<dbReference type="Pfam" id="PF06966">
    <property type="entry name" value="DUF1295"/>
    <property type="match status" value="1"/>
</dbReference>
<sequence length="258" mass="30109">MSFWQIWGWGLAVVMIPLTLAWLWSVKITNASIVDICWGMCFVALSWWYFSQAQGDAQRSLLISSLVTIWGLRLSIYIGWRNWGKPEDYRYVEFRQRYGAERYWWFSFFQVFLLQGVLALLISLTLLGAQTGPKSWNWLDYLAIGVWLIGFSFEALGDWQMARFKANPANKGQVMRSGLWRYTRHPNYFGDATVWWGYALFSIAAGSYWQIIGALLMTWLIIRISGVLLLERTMVKTKPHYADYIAKTSAFLPWFPKS</sequence>
<comment type="caution">
    <text evidence="2">The sequence shown here is derived from an EMBL/GenBank/DDBJ whole genome shotgun (WGS) entry which is preliminary data.</text>
</comment>
<evidence type="ECO:0008006" key="4">
    <source>
        <dbReference type="Google" id="ProtNLM"/>
    </source>
</evidence>
<evidence type="ECO:0000256" key="1">
    <source>
        <dbReference type="SAM" id="Phobius"/>
    </source>
</evidence>
<dbReference type="RefSeq" id="WP_345723924.1">
    <property type="nucleotide sequence ID" value="NZ_BAABRU010000017.1"/>
</dbReference>
<name>A0ABP9X4L8_9CHLR</name>
<dbReference type="PANTHER" id="PTHR32251">
    <property type="entry name" value="3-OXO-5-ALPHA-STEROID 4-DEHYDROGENASE"/>
    <property type="match status" value="1"/>
</dbReference>